<keyword evidence="1" id="KW-0805">Transcription regulation</keyword>
<evidence type="ECO:0000256" key="3">
    <source>
        <dbReference type="ARBA" id="ARBA00023163"/>
    </source>
</evidence>
<evidence type="ECO:0000259" key="4">
    <source>
        <dbReference type="PROSITE" id="PS50995"/>
    </source>
</evidence>
<dbReference type="GO" id="GO:0003700">
    <property type="term" value="F:DNA-binding transcription factor activity"/>
    <property type="evidence" value="ECO:0007669"/>
    <property type="project" value="InterPro"/>
</dbReference>
<dbReference type="EMBL" id="UINC01044939">
    <property type="protein sequence ID" value="SVB51065.1"/>
    <property type="molecule type" value="Genomic_DNA"/>
</dbReference>
<dbReference type="InterPro" id="IPR036390">
    <property type="entry name" value="WH_DNA-bd_sf"/>
</dbReference>
<feature type="domain" description="HTH marR-type" evidence="4">
    <location>
        <begin position="8"/>
        <end position="154"/>
    </location>
</feature>
<accession>A0A382EKR5</accession>
<dbReference type="Pfam" id="PF12802">
    <property type="entry name" value="MarR_2"/>
    <property type="match status" value="1"/>
</dbReference>
<dbReference type="GO" id="GO:0003677">
    <property type="term" value="F:DNA binding"/>
    <property type="evidence" value="ECO:0007669"/>
    <property type="project" value="UniProtKB-KW"/>
</dbReference>
<dbReference type="PROSITE" id="PS50995">
    <property type="entry name" value="HTH_MARR_2"/>
    <property type="match status" value="1"/>
</dbReference>
<dbReference type="AlphaFoldDB" id="A0A382EKR5"/>
<dbReference type="PANTHER" id="PTHR42756:SF1">
    <property type="entry name" value="TRANSCRIPTIONAL REPRESSOR OF EMRAB OPERON"/>
    <property type="match status" value="1"/>
</dbReference>
<name>A0A382EKR5_9ZZZZ</name>
<evidence type="ECO:0000313" key="5">
    <source>
        <dbReference type="EMBL" id="SVB51065.1"/>
    </source>
</evidence>
<keyword evidence="3" id="KW-0804">Transcription</keyword>
<reference evidence="5" key="1">
    <citation type="submission" date="2018-05" db="EMBL/GenBank/DDBJ databases">
        <authorList>
            <person name="Lanie J.A."/>
            <person name="Ng W.-L."/>
            <person name="Kazmierczak K.M."/>
            <person name="Andrzejewski T.M."/>
            <person name="Davidsen T.M."/>
            <person name="Wayne K.J."/>
            <person name="Tettelin H."/>
            <person name="Glass J.I."/>
            <person name="Rusch D."/>
            <person name="Podicherti R."/>
            <person name="Tsui H.-C.T."/>
            <person name="Winkler M.E."/>
        </authorList>
    </citation>
    <scope>NUCLEOTIDE SEQUENCE</scope>
</reference>
<dbReference type="InterPro" id="IPR036388">
    <property type="entry name" value="WH-like_DNA-bd_sf"/>
</dbReference>
<keyword evidence="2" id="KW-0238">DNA-binding</keyword>
<protein>
    <recommendedName>
        <fullName evidence="4">HTH marR-type domain-containing protein</fullName>
    </recommendedName>
</protein>
<dbReference type="Gene3D" id="1.10.10.10">
    <property type="entry name" value="Winged helix-like DNA-binding domain superfamily/Winged helix DNA-binding domain"/>
    <property type="match status" value="1"/>
</dbReference>
<sequence>VSDLNITANKSSSLLYLRDDKIKLSLYEFFSINKFFEKSILSKIEKTNLGIADIKCLLLINLNPGITFNELMVNLDITKQSLNRVLKVLIKKNFILQKTNTQDARKKNLHLTDSANTMLNKILKPSIEKLSSAFLKSGINSVQGLNQILSNLISMK</sequence>
<dbReference type="SUPFAM" id="SSF46785">
    <property type="entry name" value="Winged helix' DNA-binding domain"/>
    <property type="match status" value="1"/>
</dbReference>
<dbReference type="InterPro" id="IPR000835">
    <property type="entry name" value="HTH_MarR-typ"/>
</dbReference>
<proteinExistence type="predicted"/>
<evidence type="ECO:0000256" key="2">
    <source>
        <dbReference type="ARBA" id="ARBA00023125"/>
    </source>
</evidence>
<evidence type="ECO:0000256" key="1">
    <source>
        <dbReference type="ARBA" id="ARBA00023015"/>
    </source>
</evidence>
<dbReference type="PANTHER" id="PTHR42756">
    <property type="entry name" value="TRANSCRIPTIONAL REGULATOR, MARR"/>
    <property type="match status" value="1"/>
</dbReference>
<gene>
    <name evidence="5" type="ORF">METZ01_LOCUS203919</name>
</gene>
<organism evidence="5">
    <name type="scientific">marine metagenome</name>
    <dbReference type="NCBI Taxonomy" id="408172"/>
    <lineage>
        <taxon>unclassified sequences</taxon>
        <taxon>metagenomes</taxon>
        <taxon>ecological metagenomes</taxon>
    </lineage>
</organism>
<dbReference type="SMART" id="SM00347">
    <property type="entry name" value="HTH_MARR"/>
    <property type="match status" value="1"/>
</dbReference>
<feature type="non-terminal residue" evidence="5">
    <location>
        <position position="1"/>
    </location>
</feature>